<feature type="signal peptide" evidence="2">
    <location>
        <begin position="1"/>
        <end position="23"/>
    </location>
</feature>
<comment type="caution">
    <text evidence="3">The sequence shown here is derived from an EMBL/GenBank/DDBJ whole genome shotgun (WGS) entry which is preliminary data.</text>
</comment>
<evidence type="ECO:0008006" key="5">
    <source>
        <dbReference type="Google" id="ProtNLM"/>
    </source>
</evidence>
<dbReference type="PANTHER" id="PTHR48059">
    <property type="entry name" value="POLYGALACTURONASE INHIBITOR 1"/>
    <property type="match status" value="1"/>
</dbReference>
<name>A0ABX1GS23_9FLAO</name>
<dbReference type="Gene3D" id="3.80.10.10">
    <property type="entry name" value="Ribonuclease Inhibitor"/>
    <property type="match status" value="2"/>
</dbReference>
<dbReference type="SUPFAM" id="SSF52058">
    <property type="entry name" value="L domain-like"/>
    <property type="match status" value="1"/>
</dbReference>
<gene>
    <name evidence="3" type="ORF">HCU67_07760</name>
</gene>
<dbReference type="RefSeq" id="WP_168551987.1">
    <property type="nucleotide sequence ID" value="NZ_JAAWWL010000001.1"/>
</dbReference>
<feature type="chain" id="PRO_5046836131" description="Two component regulator three Y domain protein" evidence="2">
    <location>
        <begin position="24"/>
        <end position="247"/>
    </location>
</feature>
<evidence type="ECO:0000313" key="3">
    <source>
        <dbReference type="EMBL" id="NKI31840.1"/>
    </source>
</evidence>
<dbReference type="Pfam" id="PF13855">
    <property type="entry name" value="LRR_8"/>
    <property type="match status" value="1"/>
</dbReference>
<dbReference type="InterPro" id="IPR032675">
    <property type="entry name" value="LRR_dom_sf"/>
</dbReference>
<keyword evidence="2" id="KW-0732">Signal</keyword>
<protein>
    <recommendedName>
        <fullName evidence="5">Two component regulator three Y domain protein</fullName>
    </recommendedName>
</protein>
<dbReference type="Pfam" id="PF00560">
    <property type="entry name" value="LRR_1"/>
    <property type="match status" value="1"/>
</dbReference>
<sequence length="247" mass="27975">MILPKKLNLLFCAVILTANSTFAQEEVSQREVIALLELHSRTNGHEWTHKWDMDKPISTWHGVRVKDGKVVVLDLSDNNLKGNLPLTVGNLTNLEYLDLSDNELSGRMPRELRKFDDLKYLDLSGNEFKGKLPITLNRMSDLVYLDFGGNNFDGDLPSSLTELSNLNALVLADNNFSGGMPEGMENLKKLEKLYISKNNFDNLDNLMTLSQQQLVLIDVNVNEKDFKAIDFSKPTEGMAELKFEDHE</sequence>
<evidence type="ECO:0000313" key="4">
    <source>
        <dbReference type="Proteomes" id="UP000718451"/>
    </source>
</evidence>
<keyword evidence="4" id="KW-1185">Reference proteome</keyword>
<dbReference type="PROSITE" id="PS51450">
    <property type="entry name" value="LRR"/>
    <property type="match status" value="1"/>
</dbReference>
<dbReference type="EMBL" id="JAAWWL010000001">
    <property type="protein sequence ID" value="NKI31840.1"/>
    <property type="molecule type" value="Genomic_DNA"/>
</dbReference>
<dbReference type="PRINTS" id="PR00019">
    <property type="entry name" value="LEURICHRPT"/>
</dbReference>
<evidence type="ECO:0000256" key="2">
    <source>
        <dbReference type="SAM" id="SignalP"/>
    </source>
</evidence>
<dbReference type="InterPro" id="IPR001611">
    <property type="entry name" value="Leu-rich_rpt"/>
</dbReference>
<proteinExistence type="predicted"/>
<organism evidence="3 4">
    <name type="scientific">Croceivirga thetidis</name>
    <dbReference type="NCBI Taxonomy" id="2721623"/>
    <lineage>
        <taxon>Bacteria</taxon>
        <taxon>Pseudomonadati</taxon>
        <taxon>Bacteroidota</taxon>
        <taxon>Flavobacteriia</taxon>
        <taxon>Flavobacteriales</taxon>
        <taxon>Flavobacteriaceae</taxon>
        <taxon>Croceivirga</taxon>
    </lineage>
</organism>
<evidence type="ECO:0000256" key="1">
    <source>
        <dbReference type="ARBA" id="ARBA00004196"/>
    </source>
</evidence>
<dbReference type="Proteomes" id="UP000718451">
    <property type="component" value="Unassembled WGS sequence"/>
</dbReference>
<accession>A0ABX1GS23</accession>
<reference evidence="3 4" key="1">
    <citation type="submission" date="2020-04" db="EMBL/GenBank/DDBJ databases">
        <authorList>
            <person name="Yoon J."/>
        </authorList>
    </citation>
    <scope>NUCLEOTIDE SEQUENCE [LARGE SCALE GENOMIC DNA]</scope>
    <source>
        <strain evidence="3 4">DJ-13</strain>
    </source>
</reference>
<comment type="subcellular location">
    <subcellularLocation>
        <location evidence="1">Cell envelope</location>
    </subcellularLocation>
</comment>
<dbReference type="PANTHER" id="PTHR48059:SF30">
    <property type="entry name" value="OS06G0587000 PROTEIN"/>
    <property type="match status" value="1"/>
</dbReference>
<dbReference type="InterPro" id="IPR051848">
    <property type="entry name" value="PGIP"/>
</dbReference>